<dbReference type="OrthoDB" id="10251809at2759"/>
<organism evidence="1 2">
    <name type="scientific">Trichogramma brassicae</name>
    <dbReference type="NCBI Taxonomy" id="86971"/>
    <lineage>
        <taxon>Eukaryota</taxon>
        <taxon>Metazoa</taxon>
        <taxon>Ecdysozoa</taxon>
        <taxon>Arthropoda</taxon>
        <taxon>Hexapoda</taxon>
        <taxon>Insecta</taxon>
        <taxon>Pterygota</taxon>
        <taxon>Neoptera</taxon>
        <taxon>Endopterygota</taxon>
        <taxon>Hymenoptera</taxon>
        <taxon>Apocrita</taxon>
        <taxon>Proctotrupomorpha</taxon>
        <taxon>Chalcidoidea</taxon>
        <taxon>Trichogrammatidae</taxon>
        <taxon>Trichogramma</taxon>
    </lineage>
</organism>
<sequence>MTAGAYRTKSNEMYYYTIRYYTQEIIAFPVSAVRISRCAGQKHRMRSADIIYIIPTIRLRASLHVSMTKDLTILPKLRPTAWNSDCREIVERYFRDPAHELLTIYLHRGALRALVDAYPREATDSGLCYFARREPWQIFRPESFVGQVQFGCLTDRRLDMAILRLTEATFAPLAFKSPAWPDGIRNLCIVRR</sequence>
<dbReference type="Proteomes" id="UP000479190">
    <property type="component" value="Unassembled WGS sequence"/>
</dbReference>
<keyword evidence="2" id="KW-1185">Reference proteome</keyword>
<evidence type="ECO:0000313" key="2">
    <source>
        <dbReference type="Proteomes" id="UP000479190"/>
    </source>
</evidence>
<evidence type="ECO:0000313" key="1">
    <source>
        <dbReference type="EMBL" id="CAB0042400.1"/>
    </source>
</evidence>
<gene>
    <name evidence="1" type="ORF">TBRA_LOCUS14020</name>
</gene>
<proteinExistence type="predicted"/>
<accession>A0A6H5IZK0</accession>
<reference evidence="1 2" key="1">
    <citation type="submission" date="2020-02" db="EMBL/GenBank/DDBJ databases">
        <authorList>
            <person name="Ferguson B K."/>
        </authorList>
    </citation>
    <scope>NUCLEOTIDE SEQUENCE [LARGE SCALE GENOMIC DNA]</scope>
</reference>
<protein>
    <submittedName>
        <fullName evidence="1">Uncharacterized protein</fullName>
    </submittedName>
</protein>
<name>A0A6H5IZK0_9HYME</name>
<dbReference type="AlphaFoldDB" id="A0A6H5IZK0"/>
<dbReference type="EMBL" id="CADCXV010001192">
    <property type="protein sequence ID" value="CAB0042400.1"/>
    <property type="molecule type" value="Genomic_DNA"/>
</dbReference>